<dbReference type="SUPFAM" id="SSF47769">
    <property type="entry name" value="SAM/Pointed domain"/>
    <property type="match status" value="1"/>
</dbReference>
<dbReference type="GO" id="GO:0007169">
    <property type="term" value="P:cell surface receptor protein tyrosine kinase signaling pathway"/>
    <property type="evidence" value="ECO:0007669"/>
    <property type="project" value="TreeGrafter"/>
</dbReference>
<feature type="domain" description="SAM" evidence="2">
    <location>
        <begin position="116"/>
        <end position="182"/>
    </location>
</feature>
<evidence type="ECO:0000256" key="1">
    <source>
        <dbReference type="SAM" id="MobiDB-lite"/>
    </source>
</evidence>
<dbReference type="RefSeq" id="XP_032825851.1">
    <property type="nucleotide sequence ID" value="XM_032969960.1"/>
</dbReference>
<sequence length="199" mass="22017">MVGGGGMAVQTACYSPARMLLLGSSLAFEEVRLELLAELGSLPSDSGPKRPGELGPLASDGGVKRPSQPSGRRREVGTLPLVKSTLKSPVENYVRTPPALSPWGVYAGLEKPAYTWTLQEVCRWLKRNCPHHYPSLLELFSQHDITGRALLRLNEGKLARMGVHRESQRQELLQQLLQLRLREEAQQLSLLSRGWGESL</sequence>
<dbReference type="Pfam" id="PF07647">
    <property type="entry name" value="SAM_2"/>
    <property type="match status" value="1"/>
</dbReference>
<dbReference type="InterPro" id="IPR001660">
    <property type="entry name" value="SAM"/>
</dbReference>
<dbReference type="PANTHER" id="PTHR20843:SF0">
    <property type="entry name" value="PROTEIN AVEUGLE"/>
    <property type="match status" value="1"/>
</dbReference>
<dbReference type="PANTHER" id="PTHR20843">
    <property type="entry name" value="STERILE ALPHA MOTIF DOMAIN CONTAINING PROTEIN 10"/>
    <property type="match status" value="1"/>
</dbReference>
<feature type="region of interest" description="Disordered" evidence="1">
    <location>
        <begin position="42"/>
        <end position="76"/>
    </location>
</feature>
<dbReference type="InterPro" id="IPR013761">
    <property type="entry name" value="SAM/pointed_sf"/>
</dbReference>
<proteinExistence type="predicted"/>
<evidence type="ECO:0000313" key="4">
    <source>
        <dbReference type="RefSeq" id="XP_032825851.1"/>
    </source>
</evidence>
<evidence type="ECO:0000313" key="3">
    <source>
        <dbReference type="Proteomes" id="UP001318040"/>
    </source>
</evidence>
<dbReference type="SMART" id="SM00454">
    <property type="entry name" value="SAM"/>
    <property type="match status" value="1"/>
</dbReference>
<evidence type="ECO:0000259" key="2">
    <source>
        <dbReference type="PROSITE" id="PS50105"/>
    </source>
</evidence>
<dbReference type="Gene3D" id="1.10.150.50">
    <property type="entry name" value="Transcription Factor, Ets-1"/>
    <property type="match status" value="1"/>
</dbReference>
<dbReference type="CTD" id="401474"/>
<organism evidence="3 4">
    <name type="scientific">Petromyzon marinus</name>
    <name type="common">Sea lamprey</name>
    <dbReference type="NCBI Taxonomy" id="7757"/>
    <lineage>
        <taxon>Eukaryota</taxon>
        <taxon>Metazoa</taxon>
        <taxon>Chordata</taxon>
        <taxon>Craniata</taxon>
        <taxon>Vertebrata</taxon>
        <taxon>Cyclostomata</taxon>
        <taxon>Hyperoartia</taxon>
        <taxon>Petromyzontiformes</taxon>
        <taxon>Petromyzontidae</taxon>
        <taxon>Petromyzon</taxon>
    </lineage>
</organism>
<keyword evidence="3" id="KW-1185">Reference proteome</keyword>
<dbReference type="GO" id="GO:0009898">
    <property type="term" value="C:cytoplasmic side of plasma membrane"/>
    <property type="evidence" value="ECO:0007669"/>
    <property type="project" value="TreeGrafter"/>
</dbReference>
<accession>A0AAJ7TX65</accession>
<dbReference type="GeneID" id="116951406"/>
<dbReference type="Proteomes" id="UP001318040">
    <property type="component" value="Chromosome 43"/>
</dbReference>
<dbReference type="PROSITE" id="PS50105">
    <property type="entry name" value="SAM_DOMAIN"/>
    <property type="match status" value="1"/>
</dbReference>
<gene>
    <name evidence="4" type="primary">SAMD12</name>
</gene>
<dbReference type="AlphaFoldDB" id="A0AAJ7TX65"/>
<dbReference type="InterPro" id="IPR052268">
    <property type="entry name" value="SAM_domain-containing_protein"/>
</dbReference>
<reference evidence="4" key="1">
    <citation type="submission" date="2025-08" db="UniProtKB">
        <authorList>
            <consortium name="RefSeq"/>
        </authorList>
    </citation>
    <scope>IDENTIFICATION</scope>
    <source>
        <tissue evidence="4">Sperm</tissue>
    </source>
</reference>
<dbReference type="KEGG" id="pmrn:116951406"/>
<name>A0AAJ7TX65_PETMA</name>
<protein>
    <submittedName>
        <fullName evidence="4">Sterile alpha motif domain-containing protein 12</fullName>
    </submittedName>
</protein>